<dbReference type="SUPFAM" id="SSF56672">
    <property type="entry name" value="DNA/RNA polymerases"/>
    <property type="match status" value="1"/>
</dbReference>
<proteinExistence type="predicted"/>
<name>A0AAD5P2E2_ACENE</name>
<keyword evidence="3" id="KW-1185">Reference proteome</keyword>
<organism evidence="2 3">
    <name type="scientific">Acer negundo</name>
    <name type="common">Box elder</name>
    <dbReference type="NCBI Taxonomy" id="4023"/>
    <lineage>
        <taxon>Eukaryota</taxon>
        <taxon>Viridiplantae</taxon>
        <taxon>Streptophyta</taxon>
        <taxon>Embryophyta</taxon>
        <taxon>Tracheophyta</taxon>
        <taxon>Spermatophyta</taxon>
        <taxon>Magnoliopsida</taxon>
        <taxon>eudicotyledons</taxon>
        <taxon>Gunneridae</taxon>
        <taxon>Pentapetalae</taxon>
        <taxon>rosids</taxon>
        <taxon>malvids</taxon>
        <taxon>Sapindales</taxon>
        <taxon>Sapindaceae</taxon>
        <taxon>Hippocastanoideae</taxon>
        <taxon>Acereae</taxon>
        <taxon>Acer</taxon>
    </lineage>
</organism>
<dbReference type="AlphaFoldDB" id="A0AAD5P2E2"/>
<reference evidence="2" key="2">
    <citation type="submission" date="2023-02" db="EMBL/GenBank/DDBJ databases">
        <authorList>
            <person name="Swenson N.G."/>
            <person name="Wegrzyn J.L."/>
            <person name="Mcevoy S.L."/>
        </authorList>
    </citation>
    <scope>NUCLEOTIDE SEQUENCE</scope>
    <source>
        <strain evidence="2">91603</strain>
        <tissue evidence="2">Leaf</tissue>
    </source>
</reference>
<feature type="domain" description="Reverse transcriptase Ty1/copia-type" evidence="1">
    <location>
        <begin position="2"/>
        <end position="180"/>
    </location>
</feature>
<protein>
    <recommendedName>
        <fullName evidence="1">Reverse transcriptase Ty1/copia-type domain-containing protein</fullName>
    </recommendedName>
</protein>
<evidence type="ECO:0000313" key="3">
    <source>
        <dbReference type="Proteomes" id="UP001064489"/>
    </source>
</evidence>
<dbReference type="Pfam" id="PF07727">
    <property type="entry name" value="RVT_2"/>
    <property type="match status" value="1"/>
</dbReference>
<sequence>MARYKARLMVKGFHQCLGVDFNKTFSPVMKLVTVRLILTIAITNDWPLRQLDVNNAFLQGTLTDDVYMVQSPNFTHSTKPHHVCKLRKAIYVLRQAPCAWYIELCTFLLAIGFVNSKCDASLFICHRPEHILYLLVYDDIIVVGSSDSQVCDFIASLTHRFSLKDLGLLSFFLRVEAHRSPHRLYLS</sequence>
<dbReference type="Proteomes" id="UP001064489">
    <property type="component" value="Chromosome 1"/>
</dbReference>
<accession>A0AAD5P2E2</accession>
<comment type="caution">
    <text evidence="2">The sequence shown here is derived from an EMBL/GenBank/DDBJ whole genome shotgun (WGS) entry which is preliminary data.</text>
</comment>
<evidence type="ECO:0000259" key="1">
    <source>
        <dbReference type="Pfam" id="PF07727"/>
    </source>
</evidence>
<dbReference type="InterPro" id="IPR043502">
    <property type="entry name" value="DNA/RNA_pol_sf"/>
</dbReference>
<gene>
    <name evidence="2" type="ORF">LWI28_020033</name>
</gene>
<dbReference type="InterPro" id="IPR013103">
    <property type="entry name" value="RVT_2"/>
</dbReference>
<dbReference type="EMBL" id="JAJSOW010000003">
    <property type="protein sequence ID" value="KAI9195984.1"/>
    <property type="molecule type" value="Genomic_DNA"/>
</dbReference>
<evidence type="ECO:0000313" key="2">
    <source>
        <dbReference type="EMBL" id="KAI9195984.1"/>
    </source>
</evidence>
<reference evidence="2" key="1">
    <citation type="journal article" date="2022" name="Plant J.">
        <title>Strategies of tolerance reflected in two North American maple genomes.</title>
        <authorList>
            <person name="McEvoy S.L."/>
            <person name="Sezen U.U."/>
            <person name="Trouern-Trend A."/>
            <person name="McMahon S.M."/>
            <person name="Schaberg P.G."/>
            <person name="Yang J."/>
            <person name="Wegrzyn J.L."/>
            <person name="Swenson N.G."/>
        </authorList>
    </citation>
    <scope>NUCLEOTIDE SEQUENCE</scope>
    <source>
        <strain evidence="2">91603</strain>
    </source>
</reference>